<gene>
    <name evidence="2" type="ORF">V6N12_074864</name>
</gene>
<comment type="caution">
    <text evidence="2">The sequence shown here is derived from an EMBL/GenBank/DDBJ whole genome shotgun (WGS) entry which is preliminary data.</text>
</comment>
<feature type="transmembrane region" description="Helical" evidence="1">
    <location>
        <begin position="13"/>
        <end position="37"/>
    </location>
</feature>
<keyword evidence="1" id="KW-0472">Membrane</keyword>
<proteinExistence type="predicted"/>
<protein>
    <recommendedName>
        <fullName evidence="4">Hydroxyproline-rich glycoprotein family protein</fullName>
    </recommendedName>
</protein>
<keyword evidence="1" id="KW-1133">Transmembrane helix</keyword>
<organism evidence="2 3">
    <name type="scientific">Hibiscus sabdariffa</name>
    <name type="common">roselle</name>
    <dbReference type="NCBI Taxonomy" id="183260"/>
    <lineage>
        <taxon>Eukaryota</taxon>
        <taxon>Viridiplantae</taxon>
        <taxon>Streptophyta</taxon>
        <taxon>Embryophyta</taxon>
        <taxon>Tracheophyta</taxon>
        <taxon>Spermatophyta</taxon>
        <taxon>Magnoliopsida</taxon>
        <taxon>eudicotyledons</taxon>
        <taxon>Gunneridae</taxon>
        <taxon>Pentapetalae</taxon>
        <taxon>rosids</taxon>
        <taxon>malvids</taxon>
        <taxon>Malvales</taxon>
        <taxon>Malvaceae</taxon>
        <taxon>Malvoideae</taxon>
        <taxon>Hibiscus</taxon>
    </lineage>
</organism>
<dbReference type="InterPro" id="IPR037699">
    <property type="entry name" value="At5g65660-like"/>
</dbReference>
<evidence type="ECO:0008006" key="4">
    <source>
        <dbReference type="Google" id="ProtNLM"/>
    </source>
</evidence>
<sequence length="131" mass="14684">MENEELSSRRPSIGFPLGLALLLLLLFCISGLLLCYFNWNKLRTLIFGPSNQNWDDDDDIESDIRNRSSDFQDACPVMMAKGKIVGQSPLVLMPGDKVPRFIAMACPCEPPRTEKITITVPKPPPLSVPFY</sequence>
<reference evidence="2 3" key="1">
    <citation type="journal article" date="2024" name="G3 (Bethesda)">
        <title>Genome assembly of Hibiscus sabdariffa L. provides insights into metabolisms of medicinal natural products.</title>
        <authorList>
            <person name="Kim T."/>
        </authorList>
    </citation>
    <scope>NUCLEOTIDE SEQUENCE [LARGE SCALE GENOMIC DNA]</scope>
    <source>
        <strain evidence="2">TK-2024</strain>
        <tissue evidence="2">Old leaves</tissue>
    </source>
</reference>
<evidence type="ECO:0000256" key="1">
    <source>
        <dbReference type="SAM" id="Phobius"/>
    </source>
</evidence>
<dbReference type="EMBL" id="JBBPBM010000037">
    <property type="protein sequence ID" value="KAK8528333.1"/>
    <property type="molecule type" value="Genomic_DNA"/>
</dbReference>
<evidence type="ECO:0000313" key="2">
    <source>
        <dbReference type="EMBL" id="KAK8528333.1"/>
    </source>
</evidence>
<evidence type="ECO:0000313" key="3">
    <source>
        <dbReference type="Proteomes" id="UP001472677"/>
    </source>
</evidence>
<keyword evidence="3" id="KW-1185">Reference proteome</keyword>
<accession>A0ABR2D320</accession>
<name>A0ABR2D320_9ROSI</name>
<dbReference type="PANTHER" id="PTHR34291:SF7">
    <property type="entry name" value="PROTEIN, PUTATIVE-RELATED"/>
    <property type="match status" value="1"/>
</dbReference>
<dbReference type="PANTHER" id="PTHR34291">
    <property type="entry name" value="HYDROXYPROLINE-RICH GLYCOPROTEIN FAMILY PROTEIN"/>
    <property type="match status" value="1"/>
</dbReference>
<keyword evidence="1" id="KW-0812">Transmembrane</keyword>
<dbReference type="Proteomes" id="UP001472677">
    <property type="component" value="Unassembled WGS sequence"/>
</dbReference>